<keyword evidence="5" id="KW-1185">Reference proteome</keyword>
<dbReference type="EMBL" id="SJPK01000017">
    <property type="protein sequence ID" value="TWT56099.1"/>
    <property type="molecule type" value="Genomic_DNA"/>
</dbReference>
<protein>
    <submittedName>
        <fullName evidence="4">Putative uridylyltransferase</fullName>
        <ecNumber evidence="4">2.7.7.-</ecNumber>
    </submittedName>
</protein>
<evidence type="ECO:0000256" key="3">
    <source>
        <dbReference type="ARBA" id="ARBA00022695"/>
    </source>
</evidence>
<dbReference type="OrthoDB" id="9806910at2"/>
<dbReference type="Gene3D" id="3.90.550.10">
    <property type="entry name" value="Spore Coat Polysaccharide Biosynthesis Protein SpsA, Chain A"/>
    <property type="match status" value="1"/>
</dbReference>
<dbReference type="EC" id="2.7.7.-" evidence="4"/>
<dbReference type="AlphaFoldDB" id="A0A5C5X0H4"/>
<reference evidence="4 5" key="1">
    <citation type="submission" date="2019-02" db="EMBL/GenBank/DDBJ databases">
        <title>Deep-cultivation of Planctomycetes and their phenomic and genomic characterization uncovers novel biology.</title>
        <authorList>
            <person name="Wiegand S."/>
            <person name="Jogler M."/>
            <person name="Boedeker C."/>
            <person name="Pinto D."/>
            <person name="Vollmers J."/>
            <person name="Rivas-Marin E."/>
            <person name="Kohn T."/>
            <person name="Peeters S.H."/>
            <person name="Heuer A."/>
            <person name="Rast P."/>
            <person name="Oberbeckmann S."/>
            <person name="Bunk B."/>
            <person name="Jeske O."/>
            <person name="Meyerdierks A."/>
            <person name="Storesund J.E."/>
            <person name="Kallscheuer N."/>
            <person name="Luecker S."/>
            <person name="Lage O.M."/>
            <person name="Pohl T."/>
            <person name="Merkel B.J."/>
            <person name="Hornburger P."/>
            <person name="Mueller R.-W."/>
            <person name="Bruemmer F."/>
            <person name="Labrenz M."/>
            <person name="Spormann A.M."/>
            <person name="Op Den Camp H."/>
            <person name="Overmann J."/>
            <person name="Amann R."/>
            <person name="Jetten M.S.M."/>
            <person name="Mascher T."/>
            <person name="Medema M.H."/>
            <person name="Devos D.P."/>
            <person name="Kaster A.-K."/>
            <person name="Ovreas L."/>
            <person name="Rohde M."/>
            <person name="Galperin M.Y."/>
            <person name="Jogler C."/>
        </authorList>
    </citation>
    <scope>NUCLEOTIDE SEQUENCE [LARGE SCALE GENOMIC DNA]</scope>
    <source>
        <strain evidence="4 5">CA85</strain>
    </source>
</reference>
<dbReference type="Pfam" id="PF01704">
    <property type="entry name" value="UDPGP"/>
    <property type="match status" value="1"/>
</dbReference>
<organism evidence="4 5">
    <name type="scientific">Allorhodopirellula solitaria</name>
    <dbReference type="NCBI Taxonomy" id="2527987"/>
    <lineage>
        <taxon>Bacteria</taxon>
        <taxon>Pseudomonadati</taxon>
        <taxon>Planctomycetota</taxon>
        <taxon>Planctomycetia</taxon>
        <taxon>Pirellulales</taxon>
        <taxon>Pirellulaceae</taxon>
        <taxon>Allorhodopirellula</taxon>
    </lineage>
</organism>
<accession>A0A5C5X0H4</accession>
<name>A0A5C5X0H4_9BACT</name>
<sequence length="467" mass="50626">MTATRDELTALLAPYDQTHILRYWDELDSASRDQLAAQVQAIDLAELADLVSGAEEPTDYAAMARGATLPLAVSADGSGVPWSVADARQRGEEALRAGEIAVVLVAGGQGTRLGFDSPKGMFPIGPISERTLFQIFADRLIATGRRYGVTIPWYIMTSDATDAPTRDYFEANDYFGIDRDQVVIFKQGTMPAVDAASGKLLLAEQDSLALSPDGHGGTLTALARHGCLDRMHAAGHRHLFYFQVDNPLVTLCDPEFIGHHLLSSSEMTSQVIRKRYPTEKVGNVVEVDGRTHVIEYSDLPDEAAEMTDESGGLKLWAGSIAVHLFDIAFLARERNSSTSLPFHRASKKVPYLDANANLVEPSSPNATKFEKFIFDLLPAAEQTIICEVEPAKAFAPVKNADGAEADTPTLARQAMVDLHRAWIEDAGGSVATGVKVEINAQFALDPAQLQAKLPAEVSVDADRYWDA</sequence>
<comment type="similarity">
    <text evidence="1">Belongs to the UDPGP type 1 family.</text>
</comment>
<dbReference type="SUPFAM" id="SSF53448">
    <property type="entry name" value="Nucleotide-diphospho-sugar transferases"/>
    <property type="match status" value="1"/>
</dbReference>
<proteinExistence type="inferred from homology"/>
<evidence type="ECO:0000313" key="5">
    <source>
        <dbReference type="Proteomes" id="UP000318053"/>
    </source>
</evidence>
<comment type="caution">
    <text evidence="4">The sequence shown here is derived from an EMBL/GenBank/DDBJ whole genome shotgun (WGS) entry which is preliminary data.</text>
</comment>
<dbReference type="InterPro" id="IPR039741">
    <property type="entry name" value="UDP-sugar_pyrophosphorylase"/>
</dbReference>
<dbReference type="PANTHER" id="PTHR11952">
    <property type="entry name" value="UDP- GLUCOSE PYROPHOSPHORYLASE"/>
    <property type="match status" value="1"/>
</dbReference>
<evidence type="ECO:0000313" key="4">
    <source>
        <dbReference type="EMBL" id="TWT56099.1"/>
    </source>
</evidence>
<dbReference type="Proteomes" id="UP000318053">
    <property type="component" value="Unassembled WGS sequence"/>
</dbReference>
<dbReference type="InterPro" id="IPR029044">
    <property type="entry name" value="Nucleotide-diphossugar_trans"/>
</dbReference>
<gene>
    <name evidence="4" type="ORF">CA85_45720</name>
</gene>
<dbReference type="GO" id="GO:0070569">
    <property type="term" value="F:uridylyltransferase activity"/>
    <property type="evidence" value="ECO:0007669"/>
    <property type="project" value="InterPro"/>
</dbReference>
<dbReference type="PANTHER" id="PTHR11952:SF2">
    <property type="entry name" value="LD24639P"/>
    <property type="match status" value="1"/>
</dbReference>
<dbReference type="RefSeq" id="WP_146393400.1">
    <property type="nucleotide sequence ID" value="NZ_SJPK01000017.1"/>
</dbReference>
<evidence type="ECO:0000256" key="2">
    <source>
        <dbReference type="ARBA" id="ARBA00022679"/>
    </source>
</evidence>
<evidence type="ECO:0000256" key="1">
    <source>
        <dbReference type="ARBA" id="ARBA00010401"/>
    </source>
</evidence>
<keyword evidence="3 4" id="KW-0548">Nucleotidyltransferase</keyword>
<keyword evidence="2 4" id="KW-0808">Transferase</keyword>
<dbReference type="CDD" id="cd04193">
    <property type="entry name" value="UDPGlcNAc_PPase"/>
    <property type="match status" value="1"/>
</dbReference>
<dbReference type="InterPro" id="IPR002618">
    <property type="entry name" value="UDPGP_fam"/>
</dbReference>